<comment type="caution">
    <text evidence="1">The sequence shown here is derived from an EMBL/GenBank/DDBJ whole genome shotgun (WGS) entry which is preliminary data.</text>
</comment>
<gene>
    <name evidence="1" type="ORF">OEZ49_22280</name>
</gene>
<evidence type="ECO:0000313" key="1">
    <source>
        <dbReference type="EMBL" id="MCU9840481.1"/>
    </source>
</evidence>
<dbReference type="InterPro" id="IPR022028">
    <property type="entry name" value="DUF3604"/>
</dbReference>
<evidence type="ECO:0000313" key="2">
    <source>
        <dbReference type="Proteomes" id="UP001321014"/>
    </source>
</evidence>
<organism evidence="1 2">
    <name type="scientific">Ruegeria marisflavi</name>
    <dbReference type="NCBI Taxonomy" id="2984152"/>
    <lineage>
        <taxon>Bacteria</taxon>
        <taxon>Pseudomonadati</taxon>
        <taxon>Pseudomonadota</taxon>
        <taxon>Alphaproteobacteria</taxon>
        <taxon>Rhodobacterales</taxon>
        <taxon>Roseobacteraceae</taxon>
        <taxon>Ruegeria</taxon>
    </lineage>
</organism>
<dbReference type="EMBL" id="JAOVQN010000041">
    <property type="protein sequence ID" value="MCU9840481.1"/>
    <property type="molecule type" value="Genomic_DNA"/>
</dbReference>
<protein>
    <submittedName>
        <fullName evidence="1">DUF3604 domain-containing protein</fullName>
    </submittedName>
</protein>
<dbReference type="Gene3D" id="3.20.20.140">
    <property type="entry name" value="Metal-dependent hydrolases"/>
    <property type="match status" value="1"/>
</dbReference>
<dbReference type="Pfam" id="PF12228">
    <property type="entry name" value="DUF3604"/>
    <property type="match status" value="1"/>
</dbReference>
<dbReference type="Proteomes" id="UP001321014">
    <property type="component" value="Unassembled WGS sequence"/>
</dbReference>
<name>A0ABT2WX50_9RHOB</name>
<reference evidence="1 2" key="1">
    <citation type="submission" date="2022-10" db="EMBL/GenBank/DDBJ databases">
        <title>Ruegeria sp. nov., isolated from ocean surface water.</title>
        <authorList>
            <person name="He W."/>
            <person name="Wang L."/>
            <person name="Zhang D.-F."/>
        </authorList>
    </citation>
    <scope>NUCLEOTIDE SEQUENCE [LARGE SCALE GENOMIC DNA]</scope>
    <source>
        <strain evidence="1 2">WL0004</strain>
    </source>
</reference>
<proteinExistence type="predicted"/>
<keyword evidence="2" id="KW-1185">Reference proteome</keyword>
<sequence>MGEVWPNALPGSAAADYGSISLSPEGAFPVRSFQTFTIVYTVGEYGLDDTGAIKLVQRWTADNGVAQCHDPAAPNYITAIASNGVRLDLHIEPYPHQRPWYNGLRITVARGYMEPGDTITITLGDRSGGSPGYRLQTFSESCLEFLVLVDACATGVFLPIAAKGVEVLPAPIDRWVLTAPTLRRPGEAFSIGIRAEDHWGNATGFHPTRLRLRASGPVENLPTEVDFAEGRRAMRIGNLSIGAEGTTHLELLSEDGAVLAQSNPVLVRQGDHAAYWGDLHGQSGETVGINTIREYFEFARDVAFLDVTSHQANDFQITNGFWSEINAVSAEFDVPGQFTAFPGYEWSGNTPLGGDHNVFFRNEGEQIHRSSHALLADRSDLATDAHTINDLFAALQGRDCVLYAHVGGRPVDISRGEDARLRTAVEVHSDWGTFEWILTDAFKLNYRVGVVCNSDVHKGAPGAAYPGASEFGAASGLTCFLAKELARDGIFRAMRERHHFGTTGCRAHIDVAIHLGTQGEVFPEDPRVSDLPPKPATLARMGDIARTGAREVQVDIDLHAHAPIERIDVFCRDQRVETFRPYAALDLGQRIRVLWEGAEYRGRGRTTRWHGSLSTSRATIERFQAINAWNLERPVRQGDAKTIDFDTVTTGNFGGVDLWLNDTLDGELIIDTGLVQAQMRLSDIGMDDRIFDAGGLERRIRVFRLPEALDRCEMRCSTMIPVASDGQDLPIWIRTTTEDGHRIWTSPVYIIPSG</sequence>
<accession>A0ABT2WX50</accession>